<dbReference type="Pfam" id="PF01037">
    <property type="entry name" value="AsnC_trans_reg"/>
    <property type="match status" value="1"/>
</dbReference>
<dbReference type="PANTHER" id="PTHR30154:SF34">
    <property type="entry name" value="TRANSCRIPTIONAL REGULATOR AZLB"/>
    <property type="match status" value="1"/>
</dbReference>
<evidence type="ECO:0000256" key="4">
    <source>
        <dbReference type="SAM" id="MobiDB-lite"/>
    </source>
</evidence>
<comment type="caution">
    <text evidence="6">The sequence shown here is derived from an EMBL/GenBank/DDBJ whole genome shotgun (WGS) entry which is preliminary data.</text>
</comment>
<dbReference type="PROSITE" id="PS50956">
    <property type="entry name" value="HTH_ASNC_2"/>
    <property type="match status" value="1"/>
</dbReference>
<dbReference type="PRINTS" id="PR00033">
    <property type="entry name" value="HTHASNC"/>
</dbReference>
<keyword evidence="3" id="KW-0804">Transcription</keyword>
<organism evidence="6 7">
    <name type="scientific">Thermalbibacter longus</name>
    <dbReference type="NCBI Taxonomy" id="2951981"/>
    <lineage>
        <taxon>Bacteria</taxon>
        <taxon>Pseudomonadati</taxon>
        <taxon>Thermomicrobiota</taxon>
        <taxon>Thermomicrobia</taxon>
        <taxon>Thermomicrobiales</taxon>
        <taxon>Thermomicrobiaceae</taxon>
        <taxon>Thermalbibacter</taxon>
    </lineage>
</organism>
<dbReference type="GO" id="GO:0043565">
    <property type="term" value="F:sequence-specific DNA binding"/>
    <property type="evidence" value="ECO:0007669"/>
    <property type="project" value="InterPro"/>
</dbReference>
<dbReference type="InterPro" id="IPR011008">
    <property type="entry name" value="Dimeric_a/b-barrel"/>
</dbReference>
<dbReference type="Proteomes" id="UP001165306">
    <property type="component" value="Unassembled WGS sequence"/>
</dbReference>
<proteinExistence type="predicted"/>
<feature type="region of interest" description="Disordered" evidence="4">
    <location>
        <begin position="159"/>
        <end position="195"/>
    </location>
</feature>
<accession>A0AA42BB07</accession>
<dbReference type="Gene3D" id="3.30.70.920">
    <property type="match status" value="1"/>
</dbReference>
<evidence type="ECO:0000259" key="5">
    <source>
        <dbReference type="PROSITE" id="PS50956"/>
    </source>
</evidence>
<name>A0AA42BB07_9BACT</name>
<dbReference type="InterPro" id="IPR036388">
    <property type="entry name" value="WH-like_DNA-bd_sf"/>
</dbReference>
<dbReference type="Pfam" id="PF13404">
    <property type="entry name" value="HTH_AsnC-type"/>
    <property type="match status" value="1"/>
</dbReference>
<dbReference type="GO" id="GO:0005829">
    <property type="term" value="C:cytosol"/>
    <property type="evidence" value="ECO:0007669"/>
    <property type="project" value="TreeGrafter"/>
</dbReference>
<keyword evidence="1" id="KW-0805">Transcription regulation</keyword>
<dbReference type="InterPro" id="IPR019887">
    <property type="entry name" value="Tscrpt_reg_AsnC/Lrp_C"/>
</dbReference>
<evidence type="ECO:0000256" key="1">
    <source>
        <dbReference type="ARBA" id="ARBA00023015"/>
    </source>
</evidence>
<dbReference type="SMART" id="SM00344">
    <property type="entry name" value="HTH_ASNC"/>
    <property type="match status" value="1"/>
</dbReference>
<sequence>MGRPIDELDLAIIRLLQQDSRMPSAEIARQLGVAERTVRARINRLVQDDVIRLVAVLNPAALGYEVVADIFLEVEPTRLEEVAARLVEMQEVSYVGLTTGERDISVQVFVPSIDALYRFITERLSTIPGVLGTTTYIVPRVLKWLHNWSLPDDLFREEAPRPARRRRAPERSGGGSQPNGKGRRSRRTMEVGAES</sequence>
<dbReference type="InterPro" id="IPR000485">
    <property type="entry name" value="AsnC-type_HTH_dom"/>
</dbReference>
<dbReference type="AlphaFoldDB" id="A0AA42BB07"/>
<evidence type="ECO:0000256" key="2">
    <source>
        <dbReference type="ARBA" id="ARBA00023125"/>
    </source>
</evidence>
<dbReference type="RefSeq" id="WP_284056987.1">
    <property type="nucleotide sequence ID" value="NZ_JAMSLR010000005.1"/>
</dbReference>
<keyword evidence="2" id="KW-0238">DNA-binding</keyword>
<evidence type="ECO:0000313" key="7">
    <source>
        <dbReference type="Proteomes" id="UP001165306"/>
    </source>
</evidence>
<dbReference type="InterPro" id="IPR019888">
    <property type="entry name" value="Tscrpt_reg_AsnC-like"/>
</dbReference>
<dbReference type="PANTHER" id="PTHR30154">
    <property type="entry name" value="LEUCINE-RESPONSIVE REGULATORY PROTEIN"/>
    <property type="match status" value="1"/>
</dbReference>
<dbReference type="SUPFAM" id="SSF54909">
    <property type="entry name" value="Dimeric alpha+beta barrel"/>
    <property type="match status" value="1"/>
</dbReference>
<protein>
    <submittedName>
        <fullName evidence="6">Lrp/AsnC family transcriptional regulator</fullName>
    </submittedName>
</protein>
<keyword evidence="7" id="KW-1185">Reference proteome</keyword>
<evidence type="ECO:0000256" key="3">
    <source>
        <dbReference type="ARBA" id="ARBA00023163"/>
    </source>
</evidence>
<dbReference type="Gene3D" id="1.10.10.10">
    <property type="entry name" value="Winged helix-like DNA-binding domain superfamily/Winged helix DNA-binding domain"/>
    <property type="match status" value="1"/>
</dbReference>
<gene>
    <name evidence="6" type="ORF">NET02_08615</name>
</gene>
<reference evidence="6" key="1">
    <citation type="submission" date="2022-06" db="EMBL/GenBank/DDBJ databases">
        <title>CFH 74404 Thermomicrobiaceae sp.</title>
        <authorList>
            <person name="Ming H."/>
            <person name="Li W.-J."/>
            <person name="Zhao Z."/>
        </authorList>
    </citation>
    <scope>NUCLEOTIDE SEQUENCE</scope>
    <source>
        <strain evidence="6">CFH 74404</strain>
    </source>
</reference>
<evidence type="ECO:0000313" key="6">
    <source>
        <dbReference type="EMBL" id="MCM8749205.1"/>
    </source>
</evidence>
<feature type="domain" description="HTH asnC-type" evidence="5">
    <location>
        <begin position="5"/>
        <end position="65"/>
    </location>
</feature>
<dbReference type="GO" id="GO:0043200">
    <property type="term" value="P:response to amino acid"/>
    <property type="evidence" value="ECO:0007669"/>
    <property type="project" value="TreeGrafter"/>
</dbReference>
<dbReference type="InterPro" id="IPR036390">
    <property type="entry name" value="WH_DNA-bd_sf"/>
</dbReference>
<dbReference type="EMBL" id="JAMSLR010000005">
    <property type="protein sequence ID" value="MCM8749205.1"/>
    <property type="molecule type" value="Genomic_DNA"/>
</dbReference>
<dbReference type="SUPFAM" id="SSF46785">
    <property type="entry name" value="Winged helix' DNA-binding domain"/>
    <property type="match status" value="1"/>
</dbReference>